<reference evidence="1 2" key="1">
    <citation type="submission" date="2019-01" db="EMBL/GenBank/DDBJ databases">
        <authorList>
            <person name="Sayadi A."/>
        </authorList>
    </citation>
    <scope>NUCLEOTIDE SEQUENCE [LARGE SCALE GENOMIC DNA]</scope>
</reference>
<sequence>MTLSSWRPTKWRRVVSCTCPFRLSTCQRLPRGQSYQRSSVDSRGYRCRTSSGGFRALRCPVEPKKS</sequence>
<dbReference type="Proteomes" id="UP000410492">
    <property type="component" value="Unassembled WGS sequence"/>
</dbReference>
<evidence type="ECO:0000313" key="1">
    <source>
        <dbReference type="EMBL" id="VEN40336.1"/>
    </source>
</evidence>
<dbReference type="AlphaFoldDB" id="A0A653BYE9"/>
<dbReference type="EMBL" id="CAACVG010006494">
    <property type="protein sequence ID" value="VEN40336.1"/>
    <property type="molecule type" value="Genomic_DNA"/>
</dbReference>
<organism evidence="1 2">
    <name type="scientific">Callosobruchus maculatus</name>
    <name type="common">Southern cowpea weevil</name>
    <name type="synonym">Pulse bruchid</name>
    <dbReference type="NCBI Taxonomy" id="64391"/>
    <lineage>
        <taxon>Eukaryota</taxon>
        <taxon>Metazoa</taxon>
        <taxon>Ecdysozoa</taxon>
        <taxon>Arthropoda</taxon>
        <taxon>Hexapoda</taxon>
        <taxon>Insecta</taxon>
        <taxon>Pterygota</taxon>
        <taxon>Neoptera</taxon>
        <taxon>Endopterygota</taxon>
        <taxon>Coleoptera</taxon>
        <taxon>Polyphaga</taxon>
        <taxon>Cucujiformia</taxon>
        <taxon>Chrysomeloidea</taxon>
        <taxon>Chrysomelidae</taxon>
        <taxon>Bruchinae</taxon>
        <taxon>Bruchini</taxon>
        <taxon>Callosobruchus</taxon>
    </lineage>
</organism>
<evidence type="ECO:0000313" key="2">
    <source>
        <dbReference type="Proteomes" id="UP000410492"/>
    </source>
</evidence>
<protein>
    <submittedName>
        <fullName evidence="1">Uncharacterized protein</fullName>
    </submittedName>
</protein>
<name>A0A653BYE9_CALMS</name>
<proteinExistence type="predicted"/>
<accession>A0A653BYE9</accession>
<keyword evidence="2" id="KW-1185">Reference proteome</keyword>
<gene>
    <name evidence="1" type="ORF">CALMAC_LOCUS4531</name>
</gene>